<organism evidence="1">
    <name type="scientific">Xenopus tropicalis</name>
    <name type="common">Western clawed frog</name>
    <name type="synonym">Silurana tropicalis</name>
    <dbReference type="NCBI Taxonomy" id="8364"/>
    <lineage>
        <taxon>Eukaryota</taxon>
        <taxon>Metazoa</taxon>
        <taxon>Chordata</taxon>
        <taxon>Craniata</taxon>
        <taxon>Vertebrata</taxon>
        <taxon>Euteleostomi</taxon>
        <taxon>Amphibia</taxon>
        <taxon>Batrachia</taxon>
        <taxon>Anura</taxon>
        <taxon>Pipoidea</taxon>
        <taxon>Pipidae</taxon>
        <taxon>Xenopodinae</taxon>
        <taxon>Xenopus</taxon>
        <taxon>Silurana</taxon>
    </lineage>
</organism>
<accession>A0A1B8Y2Y7</accession>
<evidence type="ECO:0000313" key="1">
    <source>
        <dbReference type="EMBL" id="OCA17295.1"/>
    </source>
</evidence>
<reference evidence="1" key="2">
    <citation type="journal article" date="2010" name="Science">
        <title>The genome of the Western clawed frog Xenopus tropicalis.</title>
        <authorList>
            <person name="Hellsten U."/>
            <person name="Harland R.M."/>
            <person name="Gilchrist M.J."/>
            <person name="Hendrix D."/>
            <person name="Jurka J."/>
            <person name="Kapitonov V."/>
            <person name="Ovcharenko I."/>
            <person name="Putnam N.H."/>
            <person name="Shu S."/>
            <person name="Taher L."/>
            <person name="Blitz I.L."/>
            <person name="Blumberg B."/>
            <person name="Dichmann D.S."/>
            <person name="Dubchak I."/>
            <person name="Amaya E."/>
            <person name="Detter J.C."/>
            <person name="Fletcher R."/>
            <person name="Gerhard D.S."/>
            <person name="Goodstein D."/>
            <person name="Graves T."/>
            <person name="Grigoriev I.V."/>
            <person name="Grimwood J."/>
            <person name="Kawashima T."/>
            <person name="Lindquist E."/>
            <person name="Lucas S.M."/>
            <person name="Mead P.E."/>
            <person name="Mitros T."/>
            <person name="Ogino H."/>
            <person name="Ohta Y."/>
            <person name="Poliakov A.V."/>
            <person name="Pollet N."/>
            <person name="Robert J."/>
            <person name="Salamov A."/>
            <person name="Sater A.K."/>
            <person name="Schmutz J."/>
            <person name="Terry A."/>
            <person name="Vize P.D."/>
            <person name="Warren W.C."/>
            <person name="Wells D."/>
            <person name="Wills A."/>
            <person name="Wilson R.K."/>
            <person name="Zimmerman L.B."/>
            <person name="Zorn A.M."/>
            <person name="Grainger R."/>
            <person name="Grammer T."/>
            <person name="Khokha M.K."/>
            <person name="Richardson P.M."/>
            <person name="Rokhsar D.S."/>
        </authorList>
    </citation>
    <scope>NUCLEOTIDE SEQUENCE [LARGE SCALE GENOMIC DNA]</scope>
    <source>
        <strain evidence="1">Nigerian</strain>
    </source>
</reference>
<feature type="non-terminal residue" evidence="1">
    <location>
        <position position="1"/>
    </location>
</feature>
<sequence>LTHRHWKHQGHTFRLSDKDFTTVGKPEKSQ</sequence>
<reference evidence="1" key="3">
    <citation type="submission" date="2016-05" db="EMBL/GenBank/DDBJ databases">
        <title>WGS assembly of Xenopus tropicalis.</title>
        <authorList>
            <person name="Sessions A."/>
            <person name="Jenkins J."/>
            <person name="Mitros T."/>
            <person name="Lyons J.T."/>
            <person name="Dichmann D.S."/>
            <person name="Robert J."/>
            <person name="Harland R.M."/>
            <person name="Rokhsar D.S."/>
        </authorList>
    </citation>
    <scope>NUCLEOTIDE SEQUENCE</scope>
    <source>
        <strain evidence="1">Nigerian</strain>
    </source>
</reference>
<gene>
    <name evidence="1" type="ORF">XENTR_v900273031mg</name>
</gene>
<name>A0A1B8Y2Y7_XENTR</name>
<dbReference type="AlphaFoldDB" id="A0A1B8Y2Y7"/>
<reference evidence="1" key="1">
    <citation type="submission" date="2009-11" db="EMBL/GenBank/DDBJ databases">
        <authorList>
            <consortium name="US DOE Joint Genome Institute (JGI-PGF)"/>
            <person name="Ottilar R."/>
            <person name="Schmutz J."/>
            <person name="Salamov A."/>
            <person name="Cheng J.F."/>
            <person name="Lucas S."/>
            <person name="Pitluck S."/>
            <person name="Gundlach H."/>
            <person name="Guo Y."/>
            <person name="Haberer G."/>
            <person name="Nasrallah J."/>
            <person name="Mayer K.F.X."/>
            <person name="van de Peer Y."/>
            <person name="Weigel D."/>
            <person name="Grigoriev I.V."/>
        </authorList>
    </citation>
    <scope>NUCLEOTIDE SEQUENCE</scope>
    <source>
        <strain evidence="1">Nigerian</strain>
    </source>
</reference>
<dbReference type="EMBL" id="KV460509">
    <property type="protein sequence ID" value="OCA17295.1"/>
    <property type="molecule type" value="Genomic_DNA"/>
</dbReference>
<protein>
    <submittedName>
        <fullName evidence="1">Uncharacterized protein</fullName>
    </submittedName>
</protein>
<proteinExistence type="predicted"/>